<name>A0A1M4DVS0_9ACTN</name>
<accession>A0A1M4DVS0</accession>
<reference evidence="2" key="1">
    <citation type="submission" date="2016-04" db="EMBL/GenBank/DDBJ databases">
        <authorList>
            <person name="Evans L.H."/>
            <person name="Alamgir A."/>
            <person name="Owens N."/>
            <person name="Weber N.D."/>
            <person name="Virtaneva K."/>
            <person name="Barbian K."/>
            <person name="Babar A."/>
            <person name="Rosenke K."/>
        </authorList>
    </citation>
    <scope>NUCLEOTIDE SEQUENCE</scope>
    <source>
        <strain evidence="2">Nono1</strain>
    </source>
</reference>
<dbReference type="AlphaFoldDB" id="A0A1M4DVS0"/>
<organism evidence="2">
    <name type="scientific">Nonomuraea gerenzanensis</name>
    <dbReference type="NCBI Taxonomy" id="93944"/>
    <lineage>
        <taxon>Bacteria</taxon>
        <taxon>Bacillati</taxon>
        <taxon>Actinomycetota</taxon>
        <taxon>Actinomycetes</taxon>
        <taxon>Streptosporangiales</taxon>
        <taxon>Streptosporangiaceae</taxon>
        <taxon>Nonomuraea</taxon>
    </lineage>
</organism>
<feature type="compositionally biased region" description="Low complexity" evidence="1">
    <location>
        <begin position="43"/>
        <end position="52"/>
    </location>
</feature>
<protein>
    <submittedName>
        <fullName evidence="2">Uncharacterized protein</fullName>
    </submittedName>
</protein>
<evidence type="ECO:0000256" key="1">
    <source>
        <dbReference type="SAM" id="MobiDB-lite"/>
    </source>
</evidence>
<dbReference type="EMBL" id="LT559118">
    <property type="protein sequence ID" value="SBO90662.1"/>
    <property type="molecule type" value="Genomic_DNA"/>
</dbReference>
<gene>
    <name evidence="2" type="ORF">BN4615_P176</name>
</gene>
<evidence type="ECO:0000313" key="2">
    <source>
        <dbReference type="EMBL" id="SBO90662.1"/>
    </source>
</evidence>
<sequence>MLWCLSGHAPTVVGACPLDKRAVFAVSVRSAREPLLGHPPPAARRTAAAARPCEAGDRTTLTDRLDRRMHAVDEDPCQGCAPAPGRREQ</sequence>
<feature type="region of interest" description="Disordered" evidence="1">
    <location>
        <begin position="34"/>
        <end position="54"/>
    </location>
</feature>
<proteinExistence type="predicted"/>